<name>A0AAD4M6S7_9AGAM</name>
<dbReference type="AlphaFoldDB" id="A0AAD4M6S7"/>
<dbReference type="Pfam" id="PF05648">
    <property type="entry name" value="PEX11"/>
    <property type="match status" value="1"/>
</dbReference>
<reference evidence="5" key="1">
    <citation type="journal article" date="2022" name="New Phytol.">
        <title>Evolutionary transition to the ectomycorrhizal habit in the genomes of a hyperdiverse lineage of mushroom-forming fungi.</title>
        <authorList>
            <person name="Looney B."/>
            <person name="Miyauchi S."/>
            <person name="Morin E."/>
            <person name="Drula E."/>
            <person name="Courty P.E."/>
            <person name="Kohler A."/>
            <person name="Kuo A."/>
            <person name="LaButti K."/>
            <person name="Pangilinan J."/>
            <person name="Lipzen A."/>
            <person name="Riley R."/>
            <person name="Andreopoulos W."/>
            <person name="He G."/>
            <person name="Johnson J."/>
            <person name="Nolan M."/>
            <person name="Tritt A."/>
            <person name="Barry K.W."/>
            <person name="Grigoriev I.V."/>
            <person name="Nagy L.G."/>
            <person name="Hibbett D."/>
            <person name="Henrissat B."/>
            <person name="Matheny P.B."/>
            <person name="Labbe J."/>
            <person name="Martin F.M."/>
        </authorList>
    </citation>
    <scope>NUCLEOTIDE SEQUENCE</scope>
    <source>
        <strain evidence="5">BPL690</strain>
    </source>
</reference>
<dbReference type="GO" id="GO:0005778">
    <property type="term" value="C:peroxisomal membrane"/>
    <property type="evidence" value="ECO:0007669"/>
    <property type="project" value="UniProtKB-SubCell"/>
</dbReference>
<feature type="non-terminal residue" evidence="5">
    <location>
        <position position="1"/>
    </location>
</feature>
<feature type="non-terminal residue" evidence="5">
    <location>
        <position position="291"/>
    </location>
</feature>
<sequence length="291" mass="33199">KPLTVSRIEDITLGAFGCLQPSETLDHLIRYLSTWSGSDKLFMIIQYGAKLLIPILEARARLQHRAGIRYEPTSSVAPKLAKLVSVISDARTLWGLWGILPIFQWLISLERSPPPTRRLLTIERTQGWSMLAFYPLQHLTYLRTHDLIPTALSLPSFSGNPRQLTINEPAVSLWSTRLWAAYVVLQLAHLREDRALLLKRQRALNRLSPREKLQPQERTDLARRWDAWYNELAVNLSYLPMTIHWSLEKGIFKNNAWISLFGFAAAIASFRSGWNATSIQPPPPSTSTELP</sequence>
<keyword evidence="1" id="KW-0962">Peroxisome biogenesis</keyword>
<keyword evidence="3" id="KW-0576">Peroxisome</keyword>
<evidence type="ECO:0000313" key="5">
    <source>
        <dbReference type="EMBL" id="KAI0303564.1"/>
    </source>
</evidence>
<evidence type="ECO:0000256" key="1">
    <source>
        <dbReference type="ARBA" id="ARBA00022593"/>
    </source>
</evidence>
<evidence type="ECO:0000256" key="2">
    <source>
        <dbReference type="ARBA" id="ARBA00023136"/>
    </source>
</evidence>
<keyword evidence="2" id="KW-0472">Membrane</keyword>
<dbReference type="GO" id="GO:0016559">
    <property type="term" value="P:peroxisome fission"/>
    <property type="evidence" value="ECO:0007669"/>
    <property type="project" value="InterPro"/>
</dbReference>
<dbReference type="InterPro" id="IPR008733">
    <property type="entry name" value="PEX11"/>
</dbReference>
<comment type="subcellular location">
    <subcellularLocation>
        <location evidence="4">Peroxisome membrane</location>
    </subcellularLocation>
</comment>
<organism evidence="5 6">
    <name type="scientific">Multifurca ochricompacta</name>
    <dbReference type="NCBI Taxonomy" id="376703"/>
    <lineage>
        <taxon>Eukaryota</taxon>
        <taxon>Fungi</taxon>
        <taxon>Dikarya</taxon>
        <taxon>Basidiomycota</taxon>
        <taxon>Agaricomycotina</taxon>
        <taxon>Agaricomycetes</taxon>
        <taxon>Russulales</taxon>
        <taxon>Russulaceae</taxon>
        <taxon>Multifurca</taxon>
    </lineage>
</organism>
<dbReference type="PANTHER" id="PTHR12652:SF25">
    <property type="entry name" value="MICROBODY (PEROXISOME) PROLIFERATION PROTEIN PEROXIN 11C (EUROFUNG)"/>
    <property type="match status" value="1"/>
</dbReference>
<dbReference type="EMBL" id="WTXG01000008">
    <property type="protein sequence ID" value="KAI0303564.1"/>
    <property type="molecule type" value="Genomic_DNA"/>
</dbReference>
<proteinExistence type="predicted"/>
<accession>A0AAD4M6S7</accession>
<evidence type="ECO:0000256" key="3">
    <source>
        <dbReference type="ARBA" id="ARBA00023140"/>
    </source>
</evidence>
<gene>
    <name evidence="5" type="ORF">B0F90DRAFT_1585282</name>
</gene>
<keyword evidence="6" id="KW-1185">Reference proteome</keyword>
<evidence type="ECO:0000313" key="6">
    <source>
        <dbReference type="Proteomes" id="UP001203297"/>
    </source>
</evidence>
<dbReference type="Proteomes" id="UP001203297">
    <property type="component" value="Unassembled WGS sequence"/>
</dbReference>
<evidence type="ECO:0000256" key="4">
    <source>
        <dbReference type="ARBA" id="ARBA00046271"/>
    </source>
</evidence>
<protein>
    <submittedName>
        <fullName evidence="5">Uncharacterized protein</fullName>
    </submittedName>
</protein>
<dbReference type="PANTHER" id="PTHR12652">
    <property type="entry name" value="PEROXISOMAL BIOGENESIS FACTOR 11"/>
    <property type="match status" value="1"/>
</dbReference>
<comment type="caution">
    <text evidence="5">The sequence shown here is derived from an EMBL/GenBank/DDBJ whole genome shotgun (WGS) entry which is preliminary data.</text>
</comment>